<evidence type="ECO:0000313" key="1">
    <source>
        <dbReference type="EMBL" id="ARU94370.1"/>
    </source>
</evidence>
<dbReference type="EMBL" id="CP015581">
    <property type="protein sequence ID" value="ARU98409.1"/>
    <property type="molecule type" value="Genomic_DNA"/>
</dbReference>
<keyword evidence="3" id="KW-1185">Reference proteome</keyword>
<gene>
    <name evidence="1" type="ORF">A7K98_11665</name>
    <name evidence="2" type="ORF">A7K99_11660</name>
</gene>
<evidence type="ECO:0000313" key="2">
    <source>
        <dbReference type="EMBL" id="ARU98409.1"/>
    </source>
</evidence>
<organism evidence="1 4">
    <name type="scientific">Tatumella citrea</name>
    <name type="common">Pantoea citrea</name>
    <dbReference type="NCBI Taxonomy" id="53336"/>
    <lineage>
        <taxon>Bacteria</taxon>
        <taxon>Pseudomonadati</taxon>
        <taxon>Pseudomonadota</taxon>
        <taxon>Gammaproteobacteria</taxon>
        <taxon>Enterobacterales</taxon>
        <taxon>Erwiniaceae</taxon>
        <taxon>Tatumella</taxon>
    </lineage>
</organism>
<dbReference type="Proteomes" id="UP000195814">
    <property type="component" value="Chromosome"/>
</dbReference>
<evidence type="ECO:0000313" key="3">
    <source>
        <dbReference type="Proteomes" id="UP000195729"/>
    </source>
</evidence>
<accession>A0A1Y0LLB7</accession>
<dbReference type="Proteomes" id="UP000195729">
    <property type="component" value="Chromosome"/>
</dbReference>
<protein>
    <submittedName>
        <fullName evidence="1">Uncharacterized protein</fullName>
    </submittedName>
</protein>
<evidence type="ECO:0000313" key="4">
    <source>
        <dbReference type="Proteomes" id="UP000195814"/>
    </source>
</evidence>
<sequence>MIQVTFFLFVLQNTSARVISLPLRDSLWANQNQARQHLPENVSIARMSLVYDIACQNDSFRSKYDRISDYHTRLSPYTCFTLL</sequence>
<dbReference type="AlphaFoldDB" id="A0A1Y0LLB7"/>
<dbReference type="KEGG" id="tci:A7K98_11665"/>
<name>A0A1Y0LLB7_TATCI</name>
<reference evidence="3 4" key="1">
    <citation type="submission" date="2016-05" db="EMBL/GenBank/DDBJ databases">
        <title>Complete genome sequence of two 2,5-diketo-D-glunonic acid producing strain Tatumella citrea.</title>
        <authorList>
            <person name="Duan C."/>
            <person name="Yang J."/>
            <person name="Yang S."/>
        </authorList>
    </citation>
    <scope>NUCLEOTIDE SEQUENCE [LARGE SCALE GENOMIC DNA]</scope>
    <source>
        <strain evidence="2 3">ATCC 39140</strain>
        <strain evidence="1 4">DSM 13699</strain>
    </source>
</reference>
<proteinExistence type="predicted"/>
<dbReference type="EMBL" id="CP015579">
    <property type="protein sequence ID" value="ARU94370.1"/>
    <property type="molecule type" value="Genomic_DNA"/>
</dbReference>